<reference evidence="1" key="1">
    <citation type="submission" date="2018-05" db="EMBL/GenBank/DDBJ databases">
        <authorList>
            <person name="Lanie J.A."/>
            <person name="Ng W.-L."/>
            <person name="Kazmierczak K.M."/>
            <person name="Andrzejewski T.M."/>
            <person name="Davidsen T.M."/>
            <person name="Wayne K.J."/>
            <person name="Tettelin H."/>
            <person name="Glass J.I."/>
            <person name="Rusch D."/>
            <person name="Podicherti R."/>
            <person name="Tsui H.-C.T."/>
            <person name="Winkler M.E."/>
        </authorList>
    </citation>
    <scope>NUCLEOTIDE SEQUENCE</scope>
</reference>
<gene>
    <name evidence="1" type="ORF">METZ01_LOCUS221900</name>
</gene>
<protein>
    <submittedName>
        <fullName evidence="1">Uncharacterized protein</fullName>
    </submittedName>
</protein>
<evidence type="ECO:0000313" key="1">
    <source>
        <dbReference type="EMBL" id="SVB69046.1"/>
    </source>
</evidence>
<sequence>MYSSPSEIIFAIPLNLYPLLEKGSTMLISMEGFFSRFSIVWGERIFAKARVFSSKTLIVPFGDRFGVPFGETVATNPSFC</sequence>
<name>A0A382G146_9ZZZZ</name>
<dbReference type="AlphaFoldDB" id="A0A382G146"/>
<dbReference type="EMBL" id="UINC01053022">
    <property type="protein sequence ID" value="SVB69046.1"/>
    <property type="molecule type" value="Genomic_DNA"/>
</dbReference>
<accession>A0A382G146</accession>
<organism evidence="1">
    <name type="scientific">marine metagenome</name>
    <dbReference type="NCBI Taxonomy" id="408172"/>
    <lineage>
        <taxon>unclassified sequences</taxon>
        <taxon>metagenomes</taxon>
        <taxon>ecological metagenomes</taxon>
    </lineage>
</organism>
<proteinExistence type="predicted"/>